<reference evidence="1 3" key="3">
    <citation type="journal article" date="2019" name="Sci. Rep.">
        <title>Insight into the biology of Mycobacterium mucogenicum and Mycobacterium neoaurum clade members.</title>
        <authorList>
            <person name="Behra P.R.K."/>
            <person name="Pettersson B.M.F."/>
            <person name="Ramesh M."/>
            <person name="Dasgupta S."/>
            <person name="Kirsebom L.A."/>
        </authorList>
    </citation>
    <scope>NUCLEOTIDE SEQUENCE [LARGE SCALE GENOMIC DNA]</scope>
    <source>
        <strain evidence="1 3">DSM 44124</strain>
    </source>
</reference>
<name>A0A8H2JGS7_MYCMU</name>
<sequence length="159" mass="17207">MNTSDDGWDAGTNEDESILDTLYGGVFPVTNTDESASAATSDGDHDTVESLIFTVTNPLGTVSVATLSNGAPYRVELAPEVARMTEHELIEEISLIARLARQNALAGQHLIISGMLSNSGLDRAFVRSYLERDLGLPSMEAALADKARIFATRYEREED</sequence>
<dbReference type="GO" id="GO:0003677">
    <property type="term" value="F:DNA binding"/>
    <property type="evidence" value="ECO:0007669"/>
    <property type="project" value="UniProtKB-KW"/>
</dbReference>
<evidence type="ECO:0000313" key="2">
    <source>
        <dbReference type="EMBL" id="TLH55754.1"/>
    </source>
</evidence>
<dbReference type="AlphaFoldDB" id="A0A8H2JGS7"/>
<dbReference type="KEGG" id="mmuc:C1S78_028345"/>
<evidence type="ECO:0000313" key="1">
    <source>
        <dbReference type="EMBL" id="QPG69240.1"/>
    </source>
</evidence>
<proteinExistence type="predicted"/>
<reference evidence="1 3" key="2">
    <citation type="journal article" date="2019" name="BMC Evol. Biol.">
        <title>Comparative genomics of Mycobacterium mucogenicum and Mycobacterium neoaurum clade members emphasizing tRNA and non-coding RNA.</title>
        <authorList>
            <person name="Behra P.R.K."/>
            <person name="Pettersson B.M.F."/>
            <person name="Das S."/>
            <person name="Dasgupta S."/>
            <person name="Kirsebom L.A."/>
        </authorList>
    </citation>
    <scope>NUCLEOTIDE SEQUENCE [LARGE SCALE GENOMIC DNA]</scope>
    <source>
        <strain evidence="1 3">DSM 44124</strain>
    </source>
</reference>
<evidence type="ECO:0000313" key="3">
    <source>
        <dbReference type="Proteomes" id="UP000309231"/>
    </source>
</evidence>
<dbReference type="RefSeq" id="WP_053855034.1">
    <property type="nucleotide sequence ID" value="NZ_ANBS01000002.1"/>
</dbReference>
<accession>A0A8H2JGS7</accession>
<dbReference type="Proteomes" id="UP000309231">
    <property type="component" value="Chromosome"/>
</dbReference>
<dbReference type="EMBL" id="POTL01000001">
    <property type="protein sequence ID" value="TLH55754.1"/>
    <property type="molecule type" value="Genomic_DNA"/>
</dbReference>
<protein>
    <submittedName>
        <fullName evidence="2">Secretion protein EspD</fullName>
    </submittedName>
    <submittedName>
        <fullName evidence="1">YbaB/EbfC family DNA-binding protein</fullName>
    </submittedName>
</protein>
<reference evidence="2" key="1">
    <citation type="submission" date="2018-01" db="EMBL/GenBank/DDBJ databases">
        <title>Comparative genomics of Mycobacterium mucogenicum and Mycobacterium neoaurum clade members emphasizing tRNA and non-coding RNA.</title>
        <authorList>
            <person name="Behra P.R.K."/>
            <person name="Pettersson B.M.F."/>
            <person name="Das S."/>
            <person name="Dasgupta S."/>
            <person name="Kirsebom L.A."/>
        </authorList>
    </citation>
    <scope>NUCLEOTIDE SEQUENCE</scope>
    <source>
        <strain evidence="2">DSM 44124</strain>
    </source>
</reference>
<keyword evidence="3" id="KW-1185">Reference proteome</keyword>
<dbReference type="GeneID" id="76728876"/>
<dbReference type="EMBL" id="CP062008">
    <property type="protein sequence ID" value="QPG69240.1"/>
    <property type="molecule type" value="Genomic_DNA"/>
</dbReference>
<gene>
    <name evidence="1" type="ORF">C1S78_028345</name>
    <name evidence="2" type="ORF">C1S78_28270</name>
</gene>
<organism evidence="2">
    <name type="scientific">Mycolicibacterium mucogenicum DSM 44124</name>
    <dbReference type="NCBI Taxonomy" id="1226753"/>
    <lineage>
        <taxon>Bacteria</taxon>
        <taxon>Bacillati</taxon>
        <taxon>Actinomycetota</taxon>
        <taxon>Actinomycetes</taxon>
        <taxon>Mycobacteriales</taxon>
        <taxon>Mycobacteriaceae</taxon>
        <taxon>Mycolicibacterium</taxon>
    </lineage>
</organism>
<keyword evidence="1" id="KW-0238">DNA-binding</keyword>